<protein>
    <submittedName>
        <fullName evidence="1">Uncharacterized protein</fullName>
    </submittedName>
</protein>
<dbReference type="Proteomes" id="UP000193689">
    <property type="component" value="Unassembled WGS sequence"/>
</dbReference>
<evidence type="ECO:0000313" key="2">
    <source>
        <dbReference type="Proteomes" id="UP000193689"/>
    </source>
</evidence>
<dbReference type="GeneID" id="63777582"/>
<gene>
    <name evidence="1" type="ORF">BCR38DRAFT_450374</name>
</gene>
<organism evidence="1 2">
    <name type="scientific">Pseudomassariella vexata</name>
    <dbReference type="NCBI Taxonomy" id="1141098"/>
    <lineage>
        <taxon>Eukaryota</taxon>
        <taxon>Fungi</taxon>
        <taxon>Dikarya</taxon>
        <taxon>Ascomycota</taxon>
        <taxon>Pezizomycotina</taxon>
        <taxon>Sordariomycetes</taxon>
        <taxon>Xylariomycetidae</taxon>
        <taxon>Amphisphaeriales</taxon>
        <taxon>Pseudomassariaceae</taxon>
        <taxon>Pseudomassariella</taxon>
    </lineage>
</organism>
<dbReference type="RefSeq" id="XP_040710395.1">
    <property type="nucleotide sequence ID" value="XM_040861370.1"/>
</dbReference>
<proteinExistence type="predicted"/>
<name>A0A1Y2DCE2_9PEZI</name>
<accession>A0A1Y2DCE2</accession>
<dbReference type="AlphaFoldDB" id="A0A1Y2DCE2"/>
<evidence type="ECO:0000313" key="1">
    <source>
        <dbReference type="EMBL" id="ORY56928.1"/>
    </source>
</evidence>
<sequence>MCFVAAPRDVYRCMVRLFQQIQWLVFSKSPISHFDYSPSRVPLGSADPPRNSKKKYAFVPTLLMTVRRKFPN</sequence>
<comment type="caution">
    <text evidence="1">The sequence shown here is derived from an EMBL/GenBank/DDBJ whole genome shotgun (WGS) entry which is preliminary data.</text>
</comment>
<reference evidence="1 2" key="1">
    <citation type="submission" date="2016-07" db="EMBL/GenBank/DDBJ databases">
        <title>Pervasive Adenine N6-methylation of Active Genes in Fungi.</title>
        <authorList>
            <consortium name="DOE Joint Genome Institute"/>
            <person name="Mondo S.J."/>
            <person name="Dannebaum R.O."/>
            <person name="Kuo R.C."/>
            <person name="Labutti K."/>
            <person name="Haridas S."/>
            <person name="Kuo A."/>
            <person name="Salamov A."/>
            <person name="Ahrendt S.R."/>
            <person name="Lipzen A."/>
            <person name="Sullivan W."/>
            <person name="Andreopoulos W.B."/>
            <person name="Clum A."/>
            <person name="Lindquist E."/>
            <person name="Daum C."/>
            <person name="Ramamoorthy G.K."/>
            <person name="Gryganskyi A."/>
            <person name="Culley D."/>
            <person name="Magnuson J.K."/>
            <person name="James T.Y."/>
            <person name="O'Malley M.A."/>
            <person name="Stajich J.E."/>
            <person name="Spatafora J.W."/>
            <person name="Visel A."/>
            <person name="Grigoriev I.V."/>
        </authorList>
    </citation>
    <scope>NUCLEOTIDE SEQUENCE [LARGE SCALE GENOMIC DNA]</scope>
    <source>
        <strain evidence="1 2">CBS 129021</strain>
    </source>
</reference>
<keyword evidence="2" id="KW-1185">Reference proteome</keyword>
<dbReference type="InParanoid" id="A0A1Y2DCE2"/>
<dbReference type="EMBL" id="MCFJ01000021">
    <property type="protein sequence ID" value="ORY56928.1"/>
    <property type="molecule type" value="Genomic_DNA"/>
</dbReference>